<feature type="transmembrane region" description="Helical" evidence="8">
    <location>
        <begin position="93"/>
        <end position="112"/>
    </location>
</feature>
<evidence type="ECO:0000256" key="3">
    <source>
        <dbReference type="ARBA" id="ARBA00022448"/>
    </source>
</evidence>
<evidence type="ECO:0000256" key="5">
    <source>
        <dbReference type="ARBA" id="ARBA00022692"/>
    </source>
</evidence>
<dbReference type="SUPFAM" id="SSF103473">
    <property type="entry name" value="MFS general substrate transporter"/>
    <property type="match status" value="1"/>
</dbReference>
<feature type="transmembrane region" description="Helical" evidence="8">
    <location>
        <begin position="151"/>
        <end position="173"/>
    </location>
</feature>
<evidence type="ECO:0000256" key="7">
    <source>
        <dbReference type="ARBA" id="ARBA00023136"/>
    </source>
</evidence>
<dbReference type="PANTHER" id="PTHR42718:SF9">
    <property type="entry name" value="MAJOR FACILITATOR SUPERFAMILY MULTIDRUG TRANSPORTER MFSC"/>
    <property type="match status" value="1"/>
</dbReference>
<comment type="caution">
    <text evidence="10">The sequence shown here is derived from an EMBL/GenBank/DDBJ whole genome shotgun (WGS) entry which is preliminary data.</text>
</comment>
<feature type="transmembrane region" description="Helical" evidence="8">
    <location>
        <begin position="446"/>
        <end position="467"/>
    </location>
</feature>
<dbReference type="Pfam" id="PF07690">
    <property type="entry name" value="MFS_1"/>
    <property type="match status" value="1"/>
</dbReference>
<feature type="transmembrane region" description="Helical" evidence="8">
    <location>
        <begin position="179"/>
        <end position="202"/>
    </location>
</feature>
<dbReference type="RefSeq" id="WP_169147730.1">
    <property type="nucleotide sequence ID" value="NZ_JABBGA010000023.1"/>
</dbReference>
<dbReference type="InterPro" id="IPR036259">
    <property type="entry name" value="MFS_trans_sf"/>
</dbReference>
<feature type="transmembrane region" description="Helical" evidence="8">
    <location>
        <begin position="25"/>
        <end position="51"/>
    </location>
</feature>
<dbReference type="PRINTS" id="PR01036">
    <property type="entry name" value="TCRTETB"/>
</dbReference>
<dbReference type="AlphaFoldDB" id="A0A848G9P3"/>
<comment type="similarity">
    <text evidence="2">Belongs to the major facilitator superfamily. EmrB family.</text>
</comment>
<dbReference type="GO" id="GO:0022857">
    <property type="term" value="F:transmembrane transporter activity"/>
    <property type="evidence" value="ECO:0007669"/>
    <property type="project" value="InterPro"/>
</dbReference>
<keyword evidence="5 8" id="KW-0812">Transmembrane</keyword>
<feature type="transmembrane region" description="Helical" evidence="8">
    <location>
        <begin position="240"/>
        <end position="259"/>
    </location>
</feature>
<feature type="transmembrane region" description="Helical" evidence="8">
    <location>
        <begin position="417"/>
        <end position="434"/>
    </location>
</feature>
<evidence type="ECO:0000313" key="11">
    <source>
        <dbReference type="Proteomes" id="UP000580043"/>
    </source>
</evidence>
<keyword evidence="6 8" id="KW-1133">Transmembrane helix</keyword>
<keyword evidence="3" id="KW-0813">Transport</keyword>
<gene>
    <name evidence="10" type="ORF">HHL15_20775</name>
</gene>
<dbReference type="Proteomes" id="UP000580043">
    <property type="component" value="Unassembled WGS sequence"/>
</dbReference>
<feature type="transmembrane region" description="Helical" evidence="8">
    <location>
        <begin position="345"/>
        <end position="363"/>
    </location>
</feature>
<evidence type="ECO:0000256" key="1">
    <source>
        <dbReference type="ARBA" id="ARBA00004651"/>
    </source>
</evidence>
<reference evidence="10 11" key="1">
    <citation type="submission" date="2020-04" db="EMBL/GenBank/DDBJ databases">
        <title>Zoogloea sp. G-4-1-14 isolated from soil.</title>
        <authorList>
            <person name="Dahal R.H."/>
        </authorList>
    </citation>
    <scope>NUCLEOTIDE SEQUENCE [LARGE SCALE GENOMIC DNA]</scope>
    <source>
        <strain evidence="10 11">G-4-1-14</strain>
    </source>
</reference>
<protein>
    <submittedName>
        <fullName evidence="10">Multidrug efflux MFS transporter</fullName>
    </submittedName>
</protein>
<dbReference type="InterPro" id="IPR011701">
    <property type="entry name" value="MFS"/>
</dbReference>
<feature type="transmembrane region" description="Helical" evidence="8">
    <location>
        <begin position="214"/>
        <end position="234"/>
    </location>
</feature>
<feature type="domain" description="Major facilitator superfamily (MFS) profile" evidence="9">
    <location>
        <begin position="27"/>
        <end position="473"/>
    </location>
</feature>
<feature type="transmembrane region" description="Helical" evidence="8">
    <location>
        <begin position="63"/>
        <end position="81"/>
    </location>
</feature>
<dbReference type="GO" id="GO:0005886">
    <property type="term" value="C:plasma membrane"/>
    <property type="evidence" value="ECO:0007669"/>
    <property type="project" value="UniProtKB-SubCell"/>
</dbReference>
<sequence>MLSLLLPVAPSRDELFARHGERYRWLALLTVAIGVIAAVLATTSFSVAVPAMGAYWGMGQDRVQWVITGYMAAMTVAMLPTPWLLERYGFRRVFLGTVLFLGLTSLAGALVSDFAGTVAIRLLQGAAAGVQQPLSMVVVMRLFPPGRQGRATGLLSFGIVLAPAVAPTLAGVLLEHFGWQSIFLLSVPFCLLAGLLAAHLLPRADDLQRRPFDWYGVILLSVMTLVLIEWVASLREAGPLATWSLVQSGIALLSAGLFVRHAGRAVAPIFSLELFRERAFAMGILVSFAYGVGVYASSYLIPVFLQNALGFGATPAGLALMPSGFVLAATIPLAGVVADRHSPRWITVAGLLVFGLSFLYFGLRGSAVSYAEILWDTMIGRVGLGLIIPALTLATLRHLQPRLMGEASMVNNYVRQLGGVLGIAIVAVFVEWRITVYGVTPRGIDAAYSEAFLLLTATFLLATVAALRMKPRE</sequence>
<feature type="transmembrane region" description="Helical" evidence="8">
    <location>
        <begin position="317"/>
        <end position="338"/>
    </location>
</feature>
<name>A0A848G9P3_9RHOO</name>
<keyword evidence="11" id="KW-1185">Reference proteome</keyword>
<evidence type="ECO:0000259" key="9">
    <source>
        <dbReference type="PROSITE" id="PS50850"/>
    </source>
</evidence>
<evidence type="ECO:0000256" key="8">
    <source>
        <dbReference type="SAM" id="Phobius"/>
    </source>
</evidence>
<dbReference type="InterPro" id="IPR020846">
    <property type="entry name" value="MFS_dom"/>
</dbReference>
<evidence type="ECO:0000256" key="6">
    <source>
        <dbReference type="ARBA" id="ARBA00022989"/>
    </source>
</evidence>
<organism evidence="10 11">
    <name type="scientific">Zoogloea dura</name>
    <dbReference type="NCBI Taxonomy" id="2728840"/>
    <lineage>
        <taxon>Bacteria</taxon>
        <taxon>Pseudomonadati</taxon>
        <taxon>Pseudomonadota</taxon>
        <taxon>Betaproteobacteria</taxon>
        <taxon>Rhodocyclales</taxon>
        <taxon>Zoogloeaceae</taxon>
        <taxon>Zoogloea</taxon>
    </lineage>
</organism>
<evidence type="ECO:0000256" key="4">
    <source>
        <dbReference type="ARBA" id="ARBA00022475"/>
    </source>
</evidence>
<feature type="transmembrane region" description="Helical" evidence="8">
    <location>
        <begin position="118"/>
        <end position="139"/>
    </location>
</feature>
<proteinExistence type="inferred from homology"/>
<evidence type="ECO:0000256" key="2">
    <source>
        <dbReference type="ARBA" id="ARBA00008537"/>
    </source>
</evidence>
<dbReference type="EMBL" id="JABBGA010000023">
    <property type="protein sequence ID" value="NML28199.1"/>
    <property type="molecule type" value="Genomic_DNA"/>
</dbReference>
<keyword evidence="4" id="KW-1003">Cell membrane</keyword>
<dbReference type="Gene3D" id="1.20.1720.10">
    <property type="entry name" value="Multidrug resistance protein D"/>
    <property type="match status" value="1"/>
</dbReference>
<feature type="transmembrane region" description="Helical" evidence="8">
    <location>
        <begin position="378"/>
        <end position="396"/>
    </location>
</feature>
<dbReference type="NCBIfam" id="TIGR00711">
    <property type="entry name" value="efflux_EmrB"/>
    <property type="match status" value="1"/>
</dbReference>
<keyword evidence="7 8" id="KW-0472">Membrane</keyword>
<feature type="transmembrane region" description="Helical" evidence="8">
    <location>
        <begin position="280"/>
        <end position="305"/>
    </location>
</feature>
<dbReference type="InterPro" id="IPR004638">
    <property type="entry name" value="EmrB-like"/>
</dbReference>
<accession>A0A848G9P3</accession>
<dbReference type="Gene3D" id="1.20.1250.20">
    <property type="entry name" value="MFS general substrate transporter like domains"/>
    <property type="match status" value="1"/>
</dbReference>
<evidence type="ECO:0000313" key="10">
    <source>
        <dbReference type="EMBL" id="NML28199.1"/>
    </source>
</evidence>
<dbReference type="PROSITE" id="PS50850">
    <property type="entry name" value="MFS"/>
    <property type="match status" value="1"/>
</dbReference>
<comment type="subcellular location">
    <subcellularLocation>
        <location evidence="1">Cell membrane</location>
        <topology evidence="1">Multi-pass membrane protein</topology>
    </subcellularLocation>
</comment>
<dbReference type="PANTHER" id="PTHR42718">
    <property type="entry name" value="MAJOR FACILITATOR SUPERFAMILY MULTIDRUG TRANSPORTER MFSC"/>
    <property type="match status" value="1"/>
</dbReference>